<feature type="transmembrane region" description="Helical" evidence="1">
    <location>
        <begin position="150"/>
        <end position="170"/>
    </location>
</feature>
<reference evidence="3" key="1">
    <citation type="submission" date="2018-08" db="EMBL/GenBank/DDBJ databases">
        <authorList>
            <person name="Chevrot R."/>
        </authorList>
    </citation>
    <scope>NUCLEOTIDE SEQUENCE [LARGE SCALE GENOMIC DNA]</scope>
</reference>
<dbReference type="PANTHER" id="PTHR41309">
    <property type="entry name" value="MEMBRANE PROTEIN-RELATED"/>
    <property type="match status" value="1"/>
</dbReference>
<dbReference type="AlphaFoldDB" id="A0A383RC40"/>
<keyword evidence="1" id="KW-0812">Transmembrane</keyword>
<feature type="transmembrane region" description="Helical" evidence="1">
    <location>
        <begin position="12"/>
        <end position="31"/>
    </location>
</feature>
<accession>A0A383RC40</accession>
<evidence type="ECO:0000313" key="2">
    <source>
        <dbReference type="EMBL" id="SYX83876.1"/>
    </source>
</evidence>
<sequence>MYNLLRKEFIAMKSSVWVIITYLAVFSVAFIPKHSSSVHLVGIYTAFATLSHVTLIDIKNHNHSFLVTLPISRKNIVKAKYIAGIIISLVSVLASYGIHMFVTSVFPAFNKPDLTVMDILGPVAILLVLASIYLPLFYTLSKKGTSIIQGVFTLILIALAQPTAIFMQMINENRLHSDPALYLILIGIILLFIVSYYIAAVLFTRKDL</sequence>
<gene>
    <name evidence="2" type="ORF">PBLR_12298</name>
</gene>
<name>A0A383RC40_PAEAL</name>
<dbReference type="Pfam" id="PF13346">
    <property type="entry name" value="ABC2_membrane_5"/>
    <property type="match status" value="1"/>
</dbReference>
<evidence type="ECO:0000313" key="3">
    <source>
        <dbReference type="Proteomes" id="UP000304148"/>
    </source>
</evidence>
<dbReference type="EMBL" id="LS992241">
    <property type="protein sequence ID" value="SYX83876.1"/>
    <property type="molecule type" value="Genomic_DNA"/>
</dbReference>
<protein>
    <submittedName>
        <fullName evidence="2">ABC transporter permease</fullName>
    </submittedName>
</protein>
<feature type="transmembrane region" description="Helical" evidence="1">
    <location>
        <begin position="119"/>
        <end position="138"/>
    </location>
</feature>
<dbReference type="RefSeq" id="WP_138185874.1">
    <property type="nucleotide sequence ID" value="NZ_LS992241.1"/>
</dbReference>
<feature type="transmembrane region" description="Helical" evidence="1">
    <location>
        <begin position="37"/>
        <end position="58"/>
    </location>
</feature>
<keyword evidence="1" id="KW-0472">Membrane</keyword>
<dbReference type="Proteomes" id="UP000304148">
    <property type="component" value="Chromosome"/>
</dbReference>
<proteinExistence type="predicted"/>
<feature type="transmembrane region" description="Helical" evidence="1">
    <location>
        <begin position="182"/>
        <end position="203"/>
    </location>
</feature>
<keyword evidence="1" id="KW-1133">Transmembrane helix</keyword>
<organism evidence="2 3">
    <name type="scientific">Paenibacillus alvei</name>
    <name type="common">Bacillus alvei</name>
    <dbReference type="NCBI Taxonomy" id="44250"/>
    <lineage>
        <taxon>Bacteria</taxon>
        <taxon>Bacillati</taxon>
        <taxon>Bacillota</taxon>
        <taxon>Bacilli</taxon>
        <taxon>Bacillales</taxon>
        <taxon>Paenibacillaceae</taxon>
        <taxon>Paenibacillus</taxon>
    </lineage>
</organism>
<evidence type="ECO:0000256" key="1">
    <source>
        <dbReference type="SAM" id="Phobius"/>
    </source>
</evidence>
<dbReference type="InterPro" id="IPR025699">
    <property type="entry name" value="ABC2_memb-like"/>
</dbReference>
<feature type="transmembrane region" description="Helical" evidence="1">
    <location>
        <begin position="79"/>
        <end position="99"/>
    </location>
</feature>
<dbReference type="PANTHER" id="PTHR41309:SF2">
    <property type="entry name" value="MEMBRANE PROTEIN"/>
    <property type="match status" value="1"/>
</dbReference>